<evidence type="ECO:0000313" key="4">
    <source>
        <dbReference type="Proteomes" id="UP000011083"/>
    </source>
</evidence>
<dbReference type="GeneID" id="14920892"/>
<evidence type="ECO:0000256" key="1">
    <source>
        <dbReference type="SAM" id="Coils"/>
    </source>
</evidence>
<gene>
    <name evidence="3" type="ORF">ACA1_113980</name>
</gene>
<organism evidence="3 4">
    <name type="scientific">Acanthamoeba castellanii (strain ATCC 30010 / Neff)</name>
    <dbReference type="NCBI Taxonomy" id="1257118"/>
    <lineage>
        <taxon>Eukaryota</taxon>
        <taxon>Amoebozoa</taxon>
        <taxon>Discosea</taxon>
        <taxon>Longamoebia</taxon>
        <taxon>Centramoebida</taxon>
        <taxon>Acanthamoebidae</taxon>
        <taxon>Acanthamoeba</taxon>
    </lineage>
</organism>
<dbReference type="KEGG" id="acan:ACA1_113980"/>
<sequence>MSTTTRRAVSFQTRPVHPASSQTPGQVGQQAYPELHLLLRVLDAMGLDDTQRPPEVVRQQIQPTLPTRCLGNVWLVVAASGADLSRDSGAQQAWVRQSRSNRHFEEMVGRLGADRIVFVENPPEPAAAAAGSGREEEFNAQRRDEARAALLRVITANAPTRYTIAELEQAQEAYDRQCRKLEARAADEARQVREEQERAQLEQRLREIEERLQRQLGELRASQQRAVEQAAVTYVQHKTRALDVVMEGLQVVGMVVSAGKCCNKRMT</sequence>
<feature type="region of interest" description="Disordered" evidence="2">
    <location>
        <begin position="1"/>
        <end position="28"/>
    </location>
</feature>
<dbReference type="VEuPathDB" id="AmoebaDB:ACA1_113980"/>
<dbReference type="Proteomes" id="UP000011083">
    <property type="component" value="Unassembled WGS sequence"/>
</dbReference>
<dbReference type="RefSeq" id="XP_004342161.1">
    <property type="nucleotide sequence ID" value="XM_004342112.1"/>
</dbReference>
<feature type="coiled-coil region" evidence="1">
    <location>
        <begin position="164"/>
        <end position="229"/>
    </location>
</feature>
<accession>L8H6G7</accession>
<keyword evidence="1" id="KW-0175">Coiled coil</keyword>
<evidence type="ECO:0000313" key="3">
    <source>
        <dbReference type="EMBL" id="ELR20051.1"/>
    </source>
</evidence>
<dbReference type="EMBL" id="KB007926">
    <property type="protein sequence ID" value="ELR20051.1"/>
    <property type="molecule type" value="Genomic_DNA"/>
</dbReference>
<evidence type="ECO:0000256" key="2">
    <source>
        <dbReference type="SAM" id="MobiDB-lite"/>
    </source>
</evidence>
<name>L8H6G7_ACACF</name>
<reference evidence="3 4" key="1">
    <citation type="journal article" date="2013" name="Genome Biol.">
        <title>Genome of Acanthamoeba castellanii highlights extensive lateral gene transfer and early evolution of tyrosine kinase signaling.</title>
        <authorList>
            <person name="Clarke M."/>
            <person name="Lohan A.J."/>
            <person name="Liu B."/>
            <person name="Lagkouvardos I."/>
            <person name="Roy S."/>
            <person name="Zafar N."/>
            <person name="Bertelli C."/>
            <person name="Schilde C."/>
            <person name="Kianianmomeni A."/>
            <person name="Burglin T.R."/>
            <person name="Frech C."/>
            <person name="Turcotte B."/>
            <person name="Kopec K.O."/>
            <person name="Synnott J.M."/>
            <person name="Choo C."/>
            <person name="Paponov I."/>
            <person name="Finkler A."/>
            <person name="Soon Heng Tan C."/>
            <person name="Hutchins A.P."/>
            <person name="Weinmeier T."/>
            <person name="Rattei T."/>
            <person name="Chu J.S."/>
            <person name="Gimenez G."/>
            <person name="Irimia M."/>
            <person name="Rigden D.J."/>
            <person name="Fitzpatrick D.A."/>
            <person name="Lorenzo-Morales J."/>
            <person name="Bateman A."/>
            <person name="Chiu C.H."/>
            <person name="Tang P."/>
            <person name="Hegemann P."/>
            <person name="Fromm H."/>
            <person name="Raoult D."/>
            <person name="Greub G."/>
            <person name="Miranda-Saavedra D."/>
            <person name="Chen N."/>
            <person name="Nash P."/>
            <person name="Ginger M.L."/>
            <person name="Horn M."/>
            <person name="Schaap P."/>
            <person name="Caler L."/>
            <person name="Loftus B."/>
        </authorList>
    </citation>
    <scope>NUCLEOTIDE SEQUENCE [LARGE SCALE GENOMIC DNA]</scope>
    <source>
        <strain evidence="3 4">Neff</strain>
    </source>
</reference>
<keyword evidence="4" id="KW-1185">Reference proteome</keyword>
<protein>
    <submittedName>
        <fullName evidence="3">Uncharacterized protein</fullName>
    </submittedName>
</protein>
<proteinExistence type="predicted"/>
<dbReference type="AlphaFoldDB" id="L8H6G7"/>